<feature type="region of interest" description="Disordered" evidence="1">
    <location>
        <begin position="1"/>
        <end position="33"/>
    </location>
</feature>
<name>A0A8J4BLQ1_9CHLO</name>
<protein>
    <submittedName>
        <fullName evidence="2">Uncharacterized protein</fullName>
    </submittedName>
</protein>
<keyword evidence="3" id="KW-1185">Reference proteome</keyword>
<proteinExistence type="predicted"/>
<sequence>GGRPASSAASACRAIGPSTQAAGRNTVRPSSREGLPCSVAAMRSEAKLRLPGSRRTRLSPSTTAFIGWGWTSRVRTDGLWVELLKARVESCQEHGLSTNNGIIMTA</sequence>
<evidence type="ECO:0000313" key="3">
    <source>
        <dbReference type="Proteomes" id="UP000747399"/>
    </source>
</evidence>
<reference evidence="2" key="1">
    <citation type="journal article" date="2021" name="Proc. Natl. Acad. Sci. U.S.A.">
        <title>Three genomes in the algal genus Volvox reveal the fate of a haploid sex-determining region after a transition to homothallism.</title>
        <authorList>
            <person name="Yamamoto K."/>
            <person name="Hamaji T."/>
            <person name="Kawai-Toyooka H."/>
            <person name="Matsuzaki R."/>
            <person name="Takahashi F."/>
            <person name="Nishimura Y."/>
            <person name="Kawachi M."/>
            <person name="Noguchi H."/>
            <person name="Minakuchi Y."/>
            <person name="Umen J.G."/>
            <person name="Toyoda A."/>
            <person name="Nozaki H."/>
        </authorList>
    </citation>
    <scope>NUCLEOTIDE SEQUENCE</scope>
    <source>
        <strain evidence="2">NIES-3780</strain>
    </source>
</reference>
<gene>
    <name evidence="2" type="ORF">Vafri_17324</name>
</gene>
<dbReference type="EMBL" id="BNCO01000056">
    <property type="protein sequence ID" value="GIL63197.1"/>
    <property type="molecule type" value="Genomic_DNA"/>
</dbReference>
<accession>A0A8J4BLQ1</accession>
<feature type="compositionally biased region" description="Low complexity" evidence="1">
    <location>
        <begin position="1"/>
        <end position="11"/>
    </location>
</feature>
<evidence type="ECO:0000256" key="1">
    <source>
        <dbReference type="SAM" id="MobiDB-lite"/>
    </source>
</evidence>
<dbReference type="Proteomes" id="UP000747399">
    <property type="component" value="Unassembled WGS sequence"/>
</dbReference>
<dbReference type="AlphaFoldDB" id="A0A8J4BLQ1"/>
<comment type="caution">
    <text evidence="2">The sequence shown here is derived from an EMBL/GenBank/DDBJ whole genome shotgun (WGS) entry which is preliminary data.</text>
</comment>
<feature type="compositionally biased region" description="Polar residues" evidence="1">
    <location>
        <begin position="17"/>
        <end position="29"/>
    </location>
</feature>
<feature type="non-terminal residue" evidence="2">
    <location>
        <position position="1"/>
    </location>
</feature>
<organism evidence="2 3">
    <name type="scientific">Volvox africanus</name>
    <dbReference type="NCBI Taxonomy" id="51714"/>
    <lineage>
        <taxon>Eukaryota</taxon>
        <taxon>Viridiplantae</taxon>
        <taxon>Chlorophyta</taxon>
        <taxon>core chlorophytes</taxon>
        <taxon>Chlorophyceae</taxon>
        <taxon>CS clade</taxon>
        <taxon>Chlamydomonadales</taxon>
        <taxon>Volvocaceae</taxon>
        <taxon>Volvox</taxon>
    </lineage>
</organism>
<evidence type="ECO:0000313" key="2">
    <source>
        <dbReference type="EMBL" id="GIL63197.1"/>
    </source>
</evidence>